<evidence type="ECO:0000256" key="1">
    <source>
        <dbReference type="SAM" id="MobiDB-lite"/>
    </source>
</evidence>
<protein>
    <submittedName>
        <fullName evidence="2">Uncharacterized protein</fullName>
    </submittedName>
</protein>
<accession>A0AAD1W0G4</accession>
<reference evidence="2" key="1">
    <citation type="submission" date="2022-03" db="EMBL/GenBank/DDBJ databases">
        <authorList>
            <person name="Alioto T."/>
            <person name="Alioto T."/>
            <person name="Gomez Garrido J."/>
        </authorList>
    </citation>
    <scope>NUCLEOTIDE SEQUENCE</scope>
</reference>
<feature type="non-terminal residue" evidence="2">
    <location>
        <position position="1"/>
    </location>
</feature>
<proteinExistence type="predicted"/>
<evidence type="ECO:0000313" key="2">
    <source>
        <dbReference type="EMBL" id="CAH2281909.1"/>
    </source>
</evidence>
<dbReference type="AlphaFoldDB" id="A0AAD1W0G4"/>
<feature type="non-terminal residue" evidence="2">
    <location>
        <position position="106"/>
    </location>
</feature>
<dbReference type="Proteomes" id="UP001295444">
    <property type="component" value="Chromosome 04"/>
</dbReference>
<organism evidence="2 3">
    <name type="scientific">Pelobates cultripes</name>
    <name type="common">Western spadefoot toad</name>
    <dbReference type="NCBI Taxonomy" id="61616"/>
    <lineage>
        <taxon>Eukaryota</taxon>
        <taxon>Metazoa</taxon>
        <taxon>Chordata</taxon>
        <taxon>Craniata</taxon>
        <taxon>Vertebrata</taxon>
        <taxon>Euteleostomi</taxon>
        <taxon>Amphibia</taxon>
        <taxon>Batrachia</taxon>
        <taxon>Anura</taxon>
        <taxon>Pelobatoidea</taxon>
        <taxon>Pelobatidae</taxon>
        <taxon>Pelobates</taxon>
    </lineage>
</organism>
<evidence type="ECO:0000313" key="3">
    <source>
        <dbReference type="Proteomes" id="UP001295444"/>
    </source>
</evidence>
<gene>
    <name evidence="2" type="ORF">PECUL_23A053099</name>
</gene>
<dbReference type="EMBL" id="OW240915">
    <property type="protein sequence ID" value="CAH2281909.1"/>
    <property type="molecule type" value="Genomic_DNA"/>
</dbReference>
<keyword evidence="3" id="KW-1185">Reference proteome</keyword>
<feature type="region of interest" description="Disordered" evidence="1">
    <location>
        <begin position="39"/>
        <end position="60"/>
    </location>
</feature>
<name>A0AAD1W0G4_PELCU</name>
<sequence>EVREFLFNNINIIALDSRAAGAGYTSFKSPVIHTSQWHESQSPVNTALEPATGNSSKYQPSKPRWKFAKLQQVPNKKEVGFLMLVIVVSPACLKVKVQTERVHFPD</sequence>